<proteinExistence type="predicted"/>
<dbReference type="NCBIfam" id="TIGR00756">
    <property type="entry name" value="PPR"/>
    <property type="match status" value="5"/>
</dbReference>
<dbReference type="Pfam" id="PF20431">
    <property type="entry name" value="E_motif"/>
    <property type="match status" value="1"/>
</dbReference>
<protein>
    <recommendedName>
        <fullName evidence="3">DYW domain-containing protein</fullName>
    </recommendedName>
</protein>
<dbReference type="FunFam" id="1.25.40.10:FF:000184">
    <property type="entry name" value="Pentatricopeptide repeat-containing protein, chloroplastic"/>
    <property type="match status" value="1"/>
</dbReference>
<reference evidence="4 5" key="1">
    <citation type="submission" date="2020-10" db="EMBL/GenBank/DDBJ databases">
        <title>The Coptis chinensis genome and diversification of protoberbering-type alkaloids.</title>
        <authorList>
            <person name="Wang B."/>
            <person name="Shu S."/>
            <person name="Song C."/>
            <person name="Liu Y."/>
        </authorList>
    </citation>
    <scope>NUCLEOTIDE SEQUENCE [LARGE SCALE GENOMIC DNA]</scope>
    <source>
        <strain evidence="4">HL-2020</strain>
        <tissue evidence="4">Leaf</tissue>
    </source>
</reference>
<evidence type="ECO:0000259" key="3">
    <source>
        <dbReference type="Pfam" id="PF14432"/>
    </source>
</evidence>
<organism evidence="4 5">
    <name type="scientific">Coptis chinensis</name>
    <dbReference type="NCBI Taxonomy" id="261450"/>
    <lineage>
        <taxon>Eukaryota</taxon>
        <taxon>Viridiplantae</taxon>
        <taxon>Streptophyta</taxon>
        <taxon>Embryophyta</taxon>
        <taxon>Tracheophyta</taxon>
        <taxon>Spermatophyta</taxon>
        <taxon>Magnoliopsida</taxon>
        <taxon>Ranunculales</taxon>
        <taxon>Ranunculaceae</taxon>
        <taxon>Coptidoideae</taxon>
        <taxon>Coptis</taxon>
    </lineage>
</organism>
<dbReference type="InterPro" id="IPR046848">
    <property type="entry name" value="E_motif"/>
</dbReference>
<dbReference type="Proteomes" id="UP000631114">
    <property type="component" value="Unassembled WGS sequence"/>
</dbReference>
<dbReference type="Pfam" id="PF12854">
    <property type="entry name" value="PPR_1"/>
    <property type="match status" value="1"/>
</dbReference>
<dbReference type="InterPro" id="IPR002885">
    <property type="entry name" value="PPR_rpt"/>
</dbReference>
<accession>A0A835LMV1</accession>
<dbReference type="InterPro" id="IPR046960">
    <property type="entry name" value="PPR_At4g14850-like_plant"/>
</dbReference>
<dbReference type="PANTHER" id="PTHR47926">
    <property type="entry name" value="PENTATRICOPEPTIDE REPEAT-CONTAINING PROTEIN"/>
    <property type="match status" value="1"/>
</dbReference>
<dbReference type="InterPro" id="IPR046849">
    <property type="entry name" value="E2_motif"/>
</dbReference>
<evidence type="ECO:0000256" key="1">
    <source>
        <dbReference type="ARBA" id="ARBA00022737"/>
    </source>
</evidence>
<dbReference type="Pfam" id="PF14432">
    <property type="entry name" value="DYW_deaminase"/>
    <property type="match status" value="1"/>
</dbReference>
<feature type="repeat" description="PPR" evidence="2">
    <location>
        <begin position="200"/>
        <end position="230"/>
    </location>
</feature>
<sequence>MIQACSQTPSFESQSFLIYTLQLGSERNDVTRRPNRFTFPPLIKSCVGLLSLVEEVHCHVMKFGCYEDVYVGTTLLDCYGRSRDVAFASNVFDEMVVKNVVSWNAMISGFAKCGDMKSARGVFDRMGEKNLVSWTSLVSGYAQNGYFGETLGVFEEMEVKGVKPNEITLVSVLSACANLGALGLGRRIHTFLEDNKYELDLYVGTALIDMYSKCGMVGDAIQVFERMHCRNVVSCSAMIVGLAMNGRAMEAIKIFEDMRFEGMLPGDITFIGVLCACCHAGLVEKGQFYFHSMTREYSIVPKVHHYACMVDLFGRAGHLDQAYRFIKKMPIQPDVVVWGALLVTTRTHLEFKLGVYATLRILELDTQHSGGLVFLSYAYARVGDSDGMEWVRKKMGSLGINRTPGKSWIEINNVVHQFFAGDRSHPQTDKIYAKLDELAMLLEHEGYKLNVESPFFDVEEEEKERSVNVHSEKLAVAFGLISTPEGTLIRIAKNLRVCDDCHSSMKLISKVVNRDITCLNTFLSLGTNDVILSKHYSLLRLNREYHVEHFCQVKEFEGLTYGGSLVLHASCPMETVLQTMKISVDERCRLNHIAANIISLSQEQEETVDDLFRGCRRSKELWQWLYMIFSFRYWCVQHWLAVIANFEVEWNAIVIAVVKEWHKVWIETDSHKTPRKLVSAWKRGVLWGSHWLIRYS</sequence>
<feature type="repeat" description="PPR" evidence="2">
    <location>
        <begin position="99"/>
        <end position="129"/>
    </location>
</feature>
<gene>
    <name evidence="4" type="ORF">IFM89_013055</name>
</gene>
<feature type="repeat" description="PPR" evidence="2">
    <location>
        <begin position="231"/>
        <end position="265"/>
    </location>
</feature>
<dbReference type="EMBL" id="JADFTS010000006">
    <property type="protein sequence ID" value="KAF9600820.1"/>
    <property type="molecule type" value="Genomic_DNA"/>
</dbReference>
<dbReference type="GO" id="GO:0009451">
    <property type="term" value="P:RNA modification"/>
    <property type="evidence" value="ECO:0007669"/>
    <property type="project" value="InterPro"/>
</dbReference>
<feature type="repeat" description="PPR" evidence="2">
    <location>
        <begin position="130"/>
        <end position="164"/>
    </location>
</feature>
<name>A0A835LMV1_9MAGN</name>
<dbReference type="Gene3D" id="1.25.40.10">
    <property type="entry name" value="Tetratricopeptide repeat domain"/>
    <property type="match status" value="3"/>
</dbReference>
<dbReference type="GO" id="GO:0008270">
    <property type="term" value="F:zinc ion binding"/>
    <property type="evidence" value="ECO:0007669"/>
    <property type="project" value="InterPro"/>
</dbReference>
<dbReference type="Pfam" id="PF01535">
    <property type="entry name" value="PPR"/>
    <property type="match status" value="1"/>
</dbReference>
<dbReference type="OrthoDB" id="411581at2759"/>
<dbReference type="PROSITE" id="PS51375">
    <property type="entry name" value="PPR"/>
    <property type="match status" value="4"/>
</dbReference>
<dbReference type="Pfam" id="PF20430">
    <property type="entry name" value="Eplus_motif"/>
    <property type="match status" value="1"/>
</dbReference>
<dbReference type="InterPro" id="IPR032867">
    <property type="entry name" value="DYW_dom"/>
</dbReference>
<keyword evidence="5" id="KW-1185">Reference proteome</keyword>
<dbReference type="InterPro" id="IPR011990">
    <property type="entry name" value="TPR-like_helical_dom_sf"/>
</dbReference>
<keyword evidence="1" id="KW-0677">Repeat</keyword>
<feature type="domain" description="DYW" evidence="3">
    <location>
        <begin position="446"/>
        <end position="517"/>
    </location>
</feature>
<dbReference type="AlphaFoldDB" id="A0A835LMV1"/>
<evidence type="ECO:0000256" key="2">
    <source>
        <dbReference type="PROSITE-ProRule" id="PRU00708"/>
    </source>
</evidence>
<dbReference type="FunFam" id="1.25.40.10:FF:000348">
    <property type="entry name" value="Pentatricopeptide repeat-containing protein chloroplastic"/>
    <property type="match status" value="1"/>
</dbReference>
<evidence type="ECO:0000313" key="5">
    <source>
        <dbReference type="Proteomes" id="UP000631114"/>
    </source>
</evidence>
<evidence type="ECO:0000313" key="4">
    <source>
        <dbReference type="EMBL" id="KAF9600820.1"/>
    </source>
</evidence>
<dbReference type="GO" id="GO:0003723">
    <property type="term" value="F:RNA binding"/>
    <property type="evidence" value="ECO:0007669"/>
    <property type="project" value="InterPro"/>
</dbReference>
<dbReference type="PANTHER" id="PTHR47926:SF537">
    <property type="entry name" value="PENTACOTRIPEPTIDE-REPEAT REGION OF PRORP DOMAIN-CONTAINING PROTEIN"/>
    <property type="match status" value="1"/>
</dbReference>
<dbReference type="Pfam" id="PF13041">
    <property type="entry name" value="PPR_2"/>
    <property type="match status" value="2"/>
</dbReference>
<comment type="caution">
    <text evidence="4">The sequence shown here is derived from an EMBL/GenBank/DDBJ whole genome shotgun (WGS) entry which is preliminary data.</text>
</comment>